<dbReference type="GO" id="GO:0048280">
    <property type="term" value="P:vesicle fusion with Golgi apparatus"/>
    <property type="evidence" value="ECO:0007669"/>
    <property type="project" value="InterPro"/>
</dbReference>
<dbReference type="GO" id="GO:0048211">
    <property type="term" value="P:Golgi vesicle docking"/>
    <property type="evidence" value="ECO:0007669"/>
    <property type="project" value="TreeGrafter"/>
</dbReference>
<evidence type="ECO:0000313" key="9">
    <source>
        <dbReference type="Proteomes" id="UP001310594"/>
    </source>
</evidence>
<dbReference type="Gene3D" id="1.10.287.1490">
    <property type="match status" value="1"/>
</dbReference>
<dbReference type="Gene3D" id="1.25.10.10">
    <property type="entry name" value="Leucine-rich Repeat Variant"/>
    <property type="match status" value="1"/>
</dbReference>
<organism evidence="8 9">
    <name type="scientific">Elasticomyces elasticus</name>
    <dbReference type="NCBI Taxonomy" id="574655"/>
    <lineage>
        <taxon>Eukaryota</taxon>
        <taxon>Fungi</taxon>
        <taxon>Dikarya</taxon>
        <taxon>Ascomycota</taxon>
        <taxon>Pezizomycotina</taxon>
        <taxon>Dothideomycetes</taxon>
        <taxon>Dothideomycetidae</taxon>
        <taxon>Mycosphaerellales</taxon>
        <taxon>Teratosphaeriaceae</taxon>
        <taxon>Elasticomyces</taxon>
    </lineage>
</organism>
<dbReference type="GO" id="GO:0005783">
    <property type="term" value="C:endoplasmic reticulum"/>
    <property type="evidence" value="ECO:0007669"/>
    <property type="project" value="TreeGrafter"/>
</dbReference>
<feature type="coiled-coil region" evidence="4">
    <location>
        <begin position="858"/>
        <end position="995"/>
    </location>
</feature>
<dbReference type="InterPro" id="IPR016024">
    <property type="entry name" value="ARM-type_fold"/>
</dbReference>
<keyword evidence="8" id="KW-0489">Methyltransferase</keyword>
<keyword evidence="3 4" id="KW-0175">Coiled coil</keyword>
<gene>
    <name evidence="8" type="primary">USO1</name>
    <name evidence="8" type="ORF">LTR97_003011</name>
</gene>
<dbReference type="GO" id="GO:0035242">
    <property type="term" value="F:protein-arginine omega-N asymmetric methyltransferase activity"/>
    <property type="evidence" value="ECO:0007669"/>
    <property type="project" value="UniProtKB-EC"/>
</dbReference>
<dbReference type="AlphaFoldDB" id="A0AAN7VV72"/>
<feature type="domain" description="Vesicle tethering protein Uso1/P115-like head" evidence="6">
    <location>
        <begin position="361"/>
        <end position="677"/>
    </location>
</feature>
<feature type="compositionally biased region" description="Acidic residues" evidence="5">
    <location>
        <begin position="1024"/>
        <end position="1040"/>
    </location>
</feature>
<feature type="domain" description="Uso1/p115-like vesicle tethering protein C-terminal" evidence="7">
    <location>
        <begin position="915"/>
        <end position="1040"/>
    </location>
</feature>
<dbReference type="EC" id="2.1.1.319" evidence="8"/>
<evidence type="ECO:0000313" key="8">
    <source>
        <dbReference type="EMBL" id="KAK5703998.1"/>
    </source>
</evidence>
<dbReference type="InterPro" id="IPR011989">
    <property type="entry name" value="ARM-like"/>
</dbReference>
<keyword evidence="2" id="KW-0333">Golgi apparatus</keyword>
<dbReference type="EMBL" id="JAVRQU010000004">
    <property type="protein sequence ID" value="KAK5703998.1"/>
    <property type="molecule type" value="Genomic_DNA"/>
</dbReference>
<evidence type="ECO:0000259" key="7">
    <source>
        <dbReference type="Pfam" id="PF04871"/>
    </source>
</evidence>
<dbReference type="SUPFAM" id="SSF48371">
    <property type="entry name" value="ARM repeat"/>
    <property type="match status" value="1"/>
</dbReference>
<evidence type="ECO:0000256" key="2">
    <source>
        <dbReference type="ARBA" id="ARBA00023034"/>
    </source>
</evidence>
<comment type="subcellular location">
    <subcellularLocation>
        <location evidence="1">Golgi apparatus</location>
    </subcellularLocation>
</comment>
<dbReference type="GO" id="GO:0005795">
    <property type="term" value="C:Golgi stack"/>
    <property type="evidence" value="ECO:0007669"/>
    <property type="project" value="TreeGrafter"/>
</dbReference>
<dbReference type="GO" id="GO:0006886">
    <property type="term" value="P:intracellular protein transport"/>
    <property type="evidence" value="ECO:0007669"/>
    <property type="project" value="InterPro"/>
</dbReference>
<evidence type="ECO:0000256" key="1">
    <source>
        <dbReference type="ARBA" id="ARBA00004555"/>
    </source>
</evidence>
<dbReference type="InterPro" id="IPR006953">
    <property type="entry name" value="Vesicle_Uso1_P115_head"/>
</dbReference>
<evidence type="ECO:0000259" key="6">
    <source>
        <dbReference type="Pfam" id="PF04869"/>
    </source>
</evidence>
<protein>
    <submittedName>
        <fullName evidence="8">Vesicle-mediated ER to Golgi transport protein</fullName>
        <ecNumber evidence="8">2.1.1.319</ecNumber>
    </submittedName>
</protein>
<evidence type="ECO:0000256" key="5">
    <source>
        <dbReference type="SAM" id="MobiDB-lite"/>
    </source>
</evidence>
<dbReference type="InterPro" id="IPR006955">
    <property type="entry name" value="Uso1_p115_C"/>
</dbReference>
<dbReference type="GO" id="GO:0006888">
    <property type="term" value="P:endoplasmic reticulum to Golgi vesicle-mediated transport"/>
    <property type="evidence" value="ECO:0007669"/>
    <property type="project" value="TreeGrafter"/>
</dbReference>
<dbReference type="GO" id="GO:0012507">
    <property type="term" value="C:ER to Golgi transport vesicle membrane"/>
    <property type="evidence" value="ECO:0007669"/>
    <property type="project" value="TreeGrafter"/>
</dbReference>
<dbReference type="Proteomes" id="UP001310594">
    <property type="component" value="Unassembled WGS sequence"/>
</dbReference>
<reference evidence="8" key="1">
    <citation type="submission" date="2023-08" db="EMBL/GenBank/DDBJ databases">
        <title>Black Yeasts Isolated from many extreme environments.</title>
        <authorList>
            <person name="Coleine C."/>
            <person name="Stajich J.E."/>
            <person name="Selbmann L."/>
        </authorList>
    </citation>
    <scope>NUCLEOTIDE SEQUENCE</scope>
    <source>
        <strain evidence="8">CCFEE 5810</strain>
    </source>
</reference>
<dbReference type="InterPro" id="IPR024095">
    <property type="entry name" value="Vesicle_P115"/>
</dbReference>
<sequence length="1040" mass="112948">MLKTPPLQTASATIDTLSARLQSATLLEDRRAAILGLRSFAKQYPASVASGSLRELISTLRRDGLGQQTESSQDGSTQTEGGDVDTIRLVLETLLMLFNPDSSSPEASDEVNYFMADGFSMRQDPISLLLSLLDPTSNFADYYTRLYSLQLLTAICLPRPERLQECILSAPLGVSRLVGVLDDAKDAVRNAGLLLLVDLTSGGVGVANEELKKIIAFEDVFGKIFALIRSEGGMAEAGITALDCLSLLANLVKSSPSNQTMFRESGCVPQLTSLLRECFPPSPLTSEPGYVAQAREKAAWGLLQLLGLFLEAGETGTAQNQLAFFRAGTGQLLIELAFTPEIPAPIRSVALRSSAALIASNPPLQEAFAALTIAAPAAPEFFDAKSLPLLQVNGARSGASSAKNSARPSVERARVYIIEALLDLALSKAQEDLGLRAAGCGLIQAYLAGHERIKLHFLQRAIVGHGEGETAANALNSLLHSEDGDAAGVVFASWIVGDLIAENMEAKSVLAAVKEGGEEEGEDEVSFIQVCGAQLQAALSRQDERVVAAYAPLLTLLLWDFAGGVDDLLAEGSGVVQALVVAAAGSGSDTIIAGLAATLLGTVYEFSSKDSGVPRRVLAPLLTQKLGRGKYLNALMGLRQDPAVRDAELEDGGVERVLGGRFVEFFMLEFSRLRKAVDKDPGIEVLPFADAEEGVDRDLLDELRQQVLTAKEALGVAQLEVVGERQQREQERMQAGKELQTVGAEVERLGRINRAIQQGHEGELEEKTKGYEEQRLRLVGEHEKVRRGLVDEHQRALEAARLEAQRTLDERLREQGAAAALRVQEYERRVVEMGNAHRDVQGKQGEAVRQLEAITAQHSQLREREGEVRRQFEELTQRHERVAREHAQVQSQLGEATAELERVQAESETRRERVTELEKTVEELTEDLQGKEAELATERSGFGELERELESTKAALAAAQSKVSAAPSAADSETVDKLEKQLHEAREAEKAAKEELDGMLLLMGDIEAKRDGYRDRLKELGGEVTEDEEDEDDEDAEEEE</sequence>
<accession>A0AAN7VV72</accession>
<dbReference type="Pfam" id="PF04871">
    <property type="entry name" value="Uso1_p115_C"/>
    <property type="match status" value="1"/>
</dbReference>
<keyword evidence="8" id="KW-0808">Transferase</keyword>
<name>A0AAN7VV72_9PEZI</name>
<evidence type="ECO:0000256" key="4">
    <source>
        <dbReference type="SAM" id="Coils"/>
    </source>
</evidence>
<dbReference type="GO" id="GO:0032259">
    <property type="term" value="P:methylation"/>
    <property type="evidence" value="ECO:0007669"/>
    <property type="project" value="UniProtKB-KW"/>
</dbReference>
<feature type="region of interest" description="Disordered" evidence="5">
    <location>
        <begin position="1017"/>
        <end position="1040"/>
    </location>
</feature>
<comment type="caution">
    <text evidence="8">The sequence shown here is derived from an EMBL/GenBank/DDBJ whole genome shotgun (WGS) entry which is preliminary data.</text>
</comment>
<dbReference type="Pfam" id="PF04869">
    <property type="entry name" value="Uso1_p115_head"/>
    <property type="match status" value="1"/>
</dbReference>
<dbReference type="PANTHER" id="PTHR10013:SF0">
    <property type="entry name" value="GENERAL VESICULAR TRANSPORT FACTOR P115"/>
    <property type="match status" value="1"/>
</dbReference>
<evidence type="ECO:0000256" key="3">
    <source>
        <dbReference type="ARBA" id="ARBA00023054"/>
    </source>
</evidence>
<dbReference type="GO" id="GO:0000139">
    <property type="term" value="C:Golgi membrane"/>
    <property type="evidence" value="ECO:0007669"/>
    <property type="project" value="InterPro"/>
</dbReference>
<proteinExistence type="predicted"/>
<dbReference type="PANTHER" id="PTHR10013">
    <property type="entry name" value="GENERAL VESICULAR TRANSPORT FACTOR P115"/>
    <property type="match status" value="1"/>
</dbReference>